<dbReference type="Proteomes" id="UP000237655">
    <property type="component" value="Chromosome"/>
</dbReference>
<evidence type="ECO:0000313" key="3">
    <source>
        <dbReference type="Proteomes" id="UP000237655"/>
    </source>
</evidence>
<dbReference type="EMBL" id="CP027665">
    <property type="protein sequence ID" value="AVO37276.1"/>
    <property type="molecule type" value="Genomic_DNA"/>
</dbReference>
<dbReference type="InterPro" id="IPR029061">
    <property type="entry name" value="THDP-binding"/>
</dbReference>
<gene>
    <name evidence="2" type="ORF">C6Y53_05810</name>
</gene>
<dbReference type="SUPFAM" id="SSF52518">
    <property type="entry name" value="Thiamin diphosphate-binding fold (THDP-binding)"/>
    <property type="match status" value="1"/>
</dbReference>
<sequence length="188" mass="20355">MPQRTNVRRRDALVAITDHSVSASAVAEILAEKKINAVTTVPDLVQLALHDRLQGDPAITYLQCSAENQALTCAMGMYVGGLEPVVMMQNQGLFNCLNTLRSVGIDARIPLVILVGAFGREHDNLGQPLSDSSRVMVNRTRPVIDALGLPFHHIETAADLPRIGRAIDAARAGKCAVVVHFGHYLAWN</sequence>
<dbReference type="Gene3D" id="3.40.50.970">
    <property type="match status" value="1"/>
</dbReference>
<reference evidence="3" key="1">
    <citation type="submission" date="2018-03" db="EMBL/GenBank/DDBJ databases">
        <title>Genomic analysis of the strain SH-1 isolated from shrimp intestine.</title>
        <authorList>
            <person name="Kim Y.-S."/>
            <person name="Kim S.-E."/>
            <person name="Kim K.-H."/>
        </authorList>
    </citation>
    <scope>NUCLEOTIDE SEQUENCE [LARGE SCALE GENOMIC DNA]</scope>
    <source>
        <strain evidence="3">SH-1</strain>
    </source>
</reference>
<feature type="domain" description="Thiamine pyrophosphate enzyme N-terminal TPP-binding" evidence="1">
    <location>
        <begin position="23"/>
        <end position="124"/>
    </location>
</feature>
<dbReference type="InterPro" id="IPR012001">
    <property type="entry name" value="Thiamin_PyroP_enz_TPP-bd_dom"/>
</dbReference>
<keyword evidence="3" id="KW-1185">Reference proteome</keyword>
<dbReference type="KEGG" id="thas:C6Y53_05810"/>
<dbReference type="AlphaFoldDB" id="A0A2S0MN54"/>
<accession>A0A2S0MN54</accession>
<evidence type="ECO:0000313" key="2">
    <source>
        <dbReference type="EMBL" id="AVO37276.1"/>
    </source>
</evidence>
<name>A0A2S0MN54_9RHOB</name>
<dbReference type="GO" id="GO:0030976">
    <property type="term" value="F:thiamine pyrophosphate binding"/>
    <property type="evidence" value="ECO:0007669"/>
    <property type="project" value="InterPro"/>
</dbReference>
<dbReference type="Pfam" id="PF02776">
    <property type="entry name" value="TPP_enzyme_N"/>
    <property type="match status" value="1"/>
</dbReference>
<organism evidence="2 3">
    <name type="scientific">Pukyongiella litopenaei</name>
    <dbReference type="NCBI Taxonomy" id="2605946"/>
    <lineage>
        <taxon>Bacteria</taxon>
        <taxon>Pseudomonadati</taxon>
        <taxon>Pseudomonadota</taxon>
        <taxon>Alphaproteobacteria</taxon>
        <taxon>Rhodobacterales</taxon>
        <taxon>Paracoccaceae</taxon>
        <taxon>Pukyongiella</taxon>
    </lineage>
</organism>
<protein>
    <submittedName>
        <fullName evidence="2">Thiamine pyrophosphate-binding protein</fullName>
    </submittedName>
</protein>
<proteinExistence type="predicted"/>
<evidence type="ECO:0000259" key="1">
    <source>
        <dbReference type="Pfam" id="PF02776"/>
    </source>
</evidence>